<reference evidence="1 2" key="1">
    <citation type="submission" date="2019-02" db="EMBL/GenBank/DDBJ databases">
        <title>Deep-cultivation of Planctomycetes and their phenomic and genomic characterization uncovers novel biology.</title>
        <authorList>
            <person name="Wiegand S."/>
            <person name="Jogler M."/>
            <person name="Boedeker C."/>
            <person name="Pinto D."/>
            <person name="Vollmers J."/>
            <person name="Rivas-Marin E."/>
            <person name="Kohn T."/>
            <person name="Peeters S.H."/>
            <person name="Heuer A."/>
            <person name="Rast P."/>
            <person name="Oberbeckmann S."/>
            <person name="Bunk B."/>
            <person name="Jeske O."/>
            <person name="Meyerdierks A."/>
            <person name="Storesund J.E."/>
            <person name="Kallscheuer N."/>
            <person name="Luecker S."/>
            <person name="Lage O.M."/>
            <person name="Pohl T."/>
            <person name="Merkel B.J."/>
            <person name="Hornburger P."/>
            <person name="Mueller R.-W."/>
            <person name="Bruemmer F."/>
            <person name="Labrenz M."/>
            <person name="Spormann A.M."/>
            <person name="Op den Camp H."/>
            <person name="Overmann J."/>
            <person name="Amann R."/>
            <person name="Jetten M.S.M."/>
            <person name="Mascher T."/>
            <person name="Medema M.H."/>
            <person name="Devos D.P."/>
            <person name="Kaster A.-K."/>
            <person name="Ovreas L."/>
            <person name="Rohde M."/>
            <person name="Galperin M.Y."/>
            <person name="Jogler C."/>
        </authorList>
    </citation>
    <scope>NUCLEOTIDE SEQUENCE [LARGE SCALE GENOMIC DNA]</scope>
    <source>
        <strain evidence="1 2">Q31a</strain>
    </source>
</reference>
<sequence length="154" mass="16977">MSDNVGRLAKLYINVGTYDSISASEVKRVSDVDIDLGKATEEIDTRETPNTKTVRGNKKLKISFSYYAVDGSTDPVFAALNTSFWTDSNLDMFAMEAAIATVGTKGIRGPFGVTTFDRKEPVNGKIRYEVELEEVCEEDDDTPLYADQYVVPGP</sequence>
<accession>A0A518G4B3</accession>
<evidence type="ECO:0000313" key="1">
    <source>
        <dbReference type="EMBL" id="QDV23431.1"/>
    </source>
</evidence>
<name>A0A518G4B3_9BACT</name>
<dbReference type="KEGG" id="ahel:Q31a_17290"/>
<organism evidence="1 2">
    <name type="scientific">Aureliella helgolandensis</name>
    <dbReference type="NCBI Taxonomy" id="2527968"/>
    <lineage>
        <taxon>Bacteria</taxon>
        <taxon>Pseudomonadati</taxon>
        <taxon>Planctomycetota</taxon>
        <taxon>Planctomycetia</taxon>
        <taxon>Pirellulales</taxon>
        <taxon>Pirellulaceae</taxon>
        <taxon>Aureliella</taxon>
    </lineage>
</organism>
<proteinExistence type="predicted"/>
<dbReference type="Proteomes" id="UP000318017">
    <property type="component" value="Chromosome"/>
</dbReference>
<gene>
    <name evidence="1" type="ORF">Q31a_17290</name>
</gene>
<dbReference type="RefSeq" id="WP_145076372.1">
    <property type="nucleotide sequence ID" value="NZ_CP036298.1"/>
</dbReference>
<evidence type="ECO:0008006" key="3">
    <source>
        <dbReference type="Google" id="ProtNLM"/>
    </source>
</evidence>
<evidence type="ECO:0000313" key="2">
    <source>
        <dbReference type="Proteomes" id="UP000318017"/>
    </source>
</evidence>
<protein>
    <recommendedName>
        <fullName evidence="3">Phage major tail protein 2</fullName>
    </recommendedName>
</protein>
<keyword evidence="2" id="KW-1185">Reference proteome</keyword>
<dbReference type="OrthoDB" id="274082at2"/>
<dbReference type="EMBL" id="CP036298">
    <property type="protein sequence ID" value="QDV23431.1"/>
    <property type="molecule type" value="Genomic_DNA"/>
</dbReference>
<dbReference type="AlphaFoldDB" id="A0A518G4B3"/>